<dbReference type="PROSITE" id="PS51503">
    <property type="entry name" value="HIG1"/>
    <property type="match status" value="1"/>
</dbReference>
<evidence type="ECO:0000256" key="3">
    <source>
        <dbReference type="ARBA" id="ARBA00022989"/>
    </source>
</evidence>
<keyword evidence="8" id="KW-1185">Reference proteome</keyword>
<feature type="transmembrane region" description="Helical" evidence="5">
    <location>
        <begin position="54"/>
        <end position="73"/>
    </location>
</feature>
<gene>
    <name evidence="7" type="ORF">R1sor_016599</name>
</gene>
<feature type="transmembrane region" description="Helical" evidence="5">
    <location>
        <begin position="21"/>
        <end position="39"/>
    </location>
</feature>
<reference evidence="7 8" key="1">
    <citation type="submission" date="2024-09" db="EMBL/GenBank/DDBJ databases">
        <title>Chromosome-scale assembly of Riccia sorocarpa.</title>
        <authorList>
            <person name="Paukszto L."/>
        </authorList>
    </citation>
    <scope>NUCLEOTIDE SEQUENCE [LARGE SCALE GENOMIC DNA]</scope>
    <source>
        <strain evidence="7">LP-2024</strain>
        <tissue evidence="7">Aerial parts of the thallus</tissue>
    </source>
</reference>
<evidence type="ECO:0000259" key="6">
    <source>
        <dbReference type="PROSITE" id="PS51503"/>
    </source>
</evidence>
<dbReference type="EMBL" id="JBJQOH010000004">
    <property type="protein sequence ID" value="KAL3690290.1"/>
    <property type="molecule type" value="Genomic_DNA"/>
</dbReference>
<evidence type="ECO:0000313" key="8">
    <source>
        <dbReference type="Proteomes" id="UP001633002"/>
    </source>
</evidence>
<dbReference type="InterPro" id="IPR007667">
    <property type="entry name" value="Hypoxia_induced_domain"/>
</dbReference>
<dbReference type="Pfam" id="PF04588">
    <property type="entry name" value="HIG_1_N"/>
    <property type="match status" value="1"/>
</dbReference>
<accession>A0ABD3HJK3</accession>
<dbReference type="PANTHER" id="PTHR28018:SF3">
    <property type="entry name" value="RESPIRATORY SUPERCOMPLEX FACTOR 2, MITOCHONDRIAL"/>
    <property type="match status" value="1"/>
</dbReference>
<keyword evidence="4 5" id="KW-0472">Membrane</keyword>
<keyword evidence="3 5" id="KW-1133">Transmembrane helix</keyword>
<dbReference type="Proteomes" id="UP001633002">
    <property type="component" value="Unassembled WGS sequence"/>
</dbReference>
<evidence type="ECO:0000256" key="2">
    <source>
        <dbReference type="ARBA" id="ARBA00022692"/>
    </source>
</evidence>
<keyword evidence="2 5" id="KW-0812">Transmembrane</keyword>
<dbReference type="GO" id="GO:0005739">
    <property type="term" value="C:mitochondrion"/>
    <property type="evidence" value="ECO:0007669"/>
    <property type="project" value="UniProtKB-SubCell"/>
</dbReference>
<protein>
    <recommendedName>
        <fullName evidence="6">HIG1 domain-containing protein</fullName>
    </recommendedName>
</protein>
<name>A0ABD3HJK3_9MARC</name>
<evidence type="ECO:0000256" key="5">
    <source>
        <dbReference type="SAM" id="Phobius"/>
    </source>
</evidence>
<evidence type="ECO:0000256" key="1">
    <source>
        <dbReference type="ARBA" id="ARBA00004173"/>
    </source>
</evidence>
<comment type="caution">
    <text evidence="7">The sequence shown here is derived from an EMBL/GenBank/DDBJ whole genome shotgun (WGS) entry which is preliminary data.</text>
</comment>
<dbReference type="PANTHER" id="PTHR28018">
    <property type="entry name" value="RESPIRATORY SUPERCOMPLEX FACTOR 2, MITOCHONDRIAL"/>
    <property type="match status" value="1"/>
</dbReference>
<dbReference type="AlphaFoldDB" id="A0ABD3HJK3"/>
<evidence type="ECO:0000256" key="4">
    <source>
        <dbReference type="ARBA" id="ARBA00023136"/>
    </source>
</evidence>
<comment type="subcellular location">
    <subcellularLocation>
        <location evidence="1">Mitochondrion</location>
    </subcellularLocation>
</comment>
<feature type="domain" description="HIG1" evidence="6">
    <location>
        <begin position="1"/>
        <end position="82"/>
    </location>
</feature>
<dbReference type="InterPro" id="IPR040153">
    <property type="entry name" value="Rcf2"/>
</dbReference>
<proteinExistence type="predicted"/>
<organism evidence="7 8">
    <name type="scientific">Riccia sorocarpa</name>
    <dbReference type="NCBI Taxonomy" id="122646"/>
    <lineage>
        <taxon>Eukaryota</taxon>
        <taxon>Viridiplantae</taxon>
        <taxon>Streptophyta</taxon>
        <taxon>Embryophyta</taxon>
        <taxon>Marchantiophyta</taxon>
        <taxon>Marchantiopsida</taxon>
        <taxon>Marchantiidae</taxon>
        <taxon>Marchantiales</taxon>
        <taxon>Ricciaceae</taxon>
        <taxon>Riccia</taxon>
    </lineage>
</organism>
<dbReference type="Gene3D" id="6.10.140.1320">
    <property type="match status" value="1"/>
</dbReference>
<evidence type="ECO:0000313" key="7">
    <source>
        <dbReference type="EMBL" id="KAL3690290.1"/>
    </source>
</evidence>
<sequence length="93" mass="10465">MAEEGKLAQMRHWFAEHKLRAVGSLWATSVIGSFAYNFSNPNMKTSVKVIHARLHAQALTLVALVGAGLVEYYDHKSGEKAKRYEKHVEQPLD</sequence>